<evidence type="ECO:0000256" key="2">
    <source>
        <dbReference type="ARBA" id="ARBA00022475"/>
    </source>
</evidence>
<organism evidence="12 13">
    <name type="scientific">Paramagnetospirillum marisnigri</name>
    <dbReference type="NCBI Taxonomy" id="1285242"/>
    <lineage>
        <taxon>Bacteria</taxon>
        <taxon>Pseudomonadati</taxon>
        <taxon>Pseudomonadota</taxon>
        <taxon>Alphaproteobacteria</taxon>
        <taxon>Rhodospirillales</taxon>
        <taxon>Magnetospirillaceae</taxon>
        <taxon>Paramagnetospirillum</taxon>
    </lineage>
</organism>
<keyword evidence="6 8" id="KW-0807">Transducer</keyword>
<dbReference type="InterPro" id="IPR004089">
    <property type="entry name" value="MCPsignal_dom"/>
</dbReference>
<dbReference type="PANTHER" id="PTHR32089:SF112">
    <property type="entry name" value="LYSOZYME-LIKE PROTEIN-RELATED"/>
    <property type="match status" value="1"/>
</dbReference>
<dbReference type="Pfam" id="PF17200">
    <property type="entry name" value="sCache_2"/>
    <property type="match status" value="1"/>
</dbReference>
<feature type="transmembrane region" description="Helical" evidence="9">
    <location>
        <begin position="193"/>
        <end position="212"/>
    </location>
</feature>
<evidence type="ECO:0000313" key="12">
    <source>
        <dbReference type="EMBL" id="OAN55223.1"/>
    </source>
</evidence>
<dbReference type="GO" id="GO:0004888">
    <property type="term" value="F:transmembrane signaling receptor activity"/>
    <property type="evidence" value="ECO:0007669"/>
    <property type="project" value="InterPro"/>
</dbReference>
<name>A0A178MXG8_9PROT</name>
<accession>A0A178MXG8</accession>
<dbReference type="STRING" id="1285242.A6A04_11210"/>
<dbReference type="Pfam" id="PF00015">
    <property type="entry name" value="MCPsignal"/>
    <property type="match status" value="1"/>
</dbReference>
<dbReference type="SMART" id="SM01049">
    <property type="entry name" value="Cache_2"/>
    <property type="match status" value="1"/>
</dbReference>
<evidence type="ECO:0000256" key="5">
    <source>
        <dbReference type="ARBA" id="ARBA00023136"/>
    </source>
</evidence>
<keyword evidence="4 9" id="KW-1133">Transmembrane helix</keyword>
<sequence length="561" mass="59756">MNLSIGGKIWALVGLLVIGLGILVAQDLSTLRESMQDERRQTLTRLVESAISIVEAQHARVAKGEVSEAEAKATALNILRGIRFGASDYFVITTFQYETIMHPIRPDLVGKDMSQAKDTNGVFFVRELADQASKQGGGFVAYHFPKAKDQPPQPKLSYVKGFKPWGWAILTAVYMDDLDEEIRSKATGMTVKAVLLVLAAAAMAVVMARSITKPLGVLVGRMGALAAGDIASPVTGTERKDEVGQLARAMEIFRGNAIENRRLLDQQEEMKRTAAVDRNRTLRDMADGLESRVKAAVVAMTRVGERLNGASSAMAHTAEQTSEQTSVVVAATEQTSSNVQTVASAAEELSASGSEISRQVALTADIARSAASEAEQTNAMVSTLAETAGRIGEVVRLIDDIASQTNLLALNATIEAARAGEAGKGFAVVANEVKTLANQTAKATQEITAQIGAVQGETEKAVVAIRRIAETINRVDEATASIAGAVEEQNAAIAEISRSVQEAARGTHEVTRHIGDVSNGTRTSRQAADDVATSAREMISQNGELNREIETFLSEIRSQAA</sequence>
<dbReference type="AlphaFoldDB" id="A0A178MXG8"/>
<dbReference type="EMBL" id="LWQT01000020">
    <property type="protein sequence ID" value="OAN55223.1"/>
    <property type="molecule type" value="Genomic_DNA"/>
</dbReference>
<dbReference type="PROSITE" id="PS50885">
    <property type="entry name" value="HAMP"/>
    <property type="match status" value="1"/>
</dbReference>
<comment type="similarity">
    <text evidence="7">Belongs to the methyl-accepting chemotaxis (MCP) protein family.</text>
</comment>
<evidence type="ECO:0000256" key="6">
    <source>
        <dbReference type="ARBA" id="ARBA00023224"/>
    </source>
</evidence>
<dbReference type="SUPFAM" id="SSF58104">
    <property type="entry name" value="Methyl-accepting chemotaxis protein (MCP) signaling domain"/>
    <property type="match status" value="1"/>
</dbReference>
<keyword evidence="2" id="KW-1003">Cell membrane</keyword>
<keyword evidence="3 9" id="KW-0812">Transmembrane</keyword>
<comment type="caution">
    <text evidence="12">The sequence shown here is derived from an EMBL/GenBank/DDBJ whole genome shotgun (WGS) entry which is preliminary data.</text>
</comment>
<feature type="domain" description="Methyl-accepting transducer" evidence="10">
    <location>
        <begin position="303"/>
        <end position="539"/>
    </location>
</feature>
<evidence type="ECO:0000256" key="7">
    <source>
        <dbReference type="ARBA" id="ARBA00029447"/>
    </source>
</evidence>
<dbReference type="PRINTS" id="PR00260">
    <property type="entry name" value="CHEMTRNSDUCR"/>
</dbReference>
<comment type="subcellular location">
    <subcellularLocation>
        <location evidence="1">Cell membrane</location>
        <topology evidence="1">Multi-pass membrane protein</topology>
    </subcellularLocation>
</comment>
<evidence type="ECO:0000256" key="9">
    <source>
        <dbReference type="SAM" id="Phobius"/>
    </source>
</evidence>
<evidence type="ECO:0000259" key="10">
    <source>
        <dbReference type="PROSITE" id="PS50111"/>
    </source>
</evidence>
<evidence type="ECO:0000256" key="8">
    <source>
        <dbReference type="PROSITE-ProRule" id="PRU00284"/>
    </source>
</evidence>
<evidence type="ECO:0000313" key="13">
    <source>
        <dbReference type="Proteomes" id="UP000078428"/>
    </source>
</evidence>
<gene>
    <name evidence="12" type="ORF">A6A04_11210</name>
</gene>
<dbReference type="InterPro" id="IPR004090">
    <property type="entry name" value="Chemotax_Me-accpt_rcpt"/>
</dbReference>
<dbReference type="PANTHER" id="PTHR32089">
    <property type="entry name" value="METHYL-ACCEPTING CHEMOTAXIS PROTEIN MCPB"/>
    <property type="match status" value="1"/>
</dbReference>
<proteinExistence type="inferred from homology"/>
<dbReference type="GO" id="GO:0006935">
    <property type="term" value="P:chemotaxis"/>
    <property type="evidence" value="ECO:0007669"/>
    <property type="project" value="InterPro"/>
</dbReference>
<dbReference type="Gene3D" id="3.30.450.20">
    <property type="entry name" value="PAS domain"/>
    <property type="match status" value="1"/>
</dbReference>
<feature type="domain" description="HAMP" evidence="11">
    <location>
        <begin position="209"/>
        <end position="262"/>
    </location>
</feature>
<reference evidence="12 13" key="1">
    <citation type="submission" date="2016-04" db="EMBL/GenBank/DDBJ databases">
        <title>Draft genome sequence of freshwater magnetotactic bacteria Magnetospirillum marisnigri SP-1 and Magnetospirillum moscoviense BB-1.</title>
        <authorList>
            <person name="Koziaeva V."/>
            <person name="Dziuba M.V."/>
            <person name="Ivanov T.M."/>
            <person name="Kuznetsov B."/>
            <person name="Grouzdev D.S."/>
        </authorList>
    </citation>
    <scope>NUCLEOTIDE SEQUENCE [LARGE SCALE GENOMIC DNA]</scope>
    <source>
        <strain evidence="12 13">SP-1</strain>
    </source>
</reference>
<evidence type="ECO:0000256" key="1">
    <source>
        <dbReference type="ARBA" id="ARBA00004651"/>
    </source>
</evidence>
<evidence type="ECO:0000259" key="11">
    <source>
        <dbReference type="PROSITE" id="PS50885"/>
    </source>
</evidence>
<protein>
    <submittedName>
        <fullName evidence="12">Chemotaxis protein</fullName>
    </submittedName>
</protein>
<dbReference type="GO" id="GO:0005886">
    <property type="term" value="C:plasma membrane"/>
    <property type="evidence" value="ECO:0007669"/>
    <property type="project" value="UniProtKB-SubCell"/>
</dbReference>
<dbReference type="SMART" id="SM00304">
    <property type="entry name" value="HAMP"/>
    <property type="match status" value="1"/>
</dbReference>
<keyword evidence="5 9" id="KW-0472">Membrane</keyword>
<evidence type="ECO:0000256" key="3">
    <source>
        <dbReference type="ARBA" id="ARBA00022692"/>
    </source>
</evidence>
<dbReference type="PROSITE" id="PS50111">
    <property type="entry name" value="CHEMOTAXIS_TRANSDUC_2"/>
    <property type="match status" value="1"/>
</dbReference>
<dbReference type="Proteomes" id="UP000078428">
    <property type="component" value="Unassembled WGS sequence"/>
</dbReference>
<dbReference type="GO" id="GO:0007165">
    <property type="term" value="P:signal transduction"/>
    <property type="evidence" value="ECO:0007669"/>
    <property type="project" value="UniProtKB-KW"/>
</dbReference>
<dbReference type="Pfam" id="PF00672">
    <property type="entry name" value="HAMP"/>
    <property type="match status" value="1"/>
</dbReference>
<evidence type="ECO:0000256" key="4">
    <source>
        <dbReference type="ARBA" id="ARBA00022989"/>
    </source>
</evidence>
<keyword evidence="13" id="KW-1185">Reference proteome</keyword>
<dbReference type="InterPro" id="IPR033480">
    <property type="entry name" value="sCache_2"/>
</dbReference>
<dbReference type="InterPro" id="IPR003660">
    <property type="entry name" value="HAMP_dom"/>
</dbReference>
<dbReference type="OrthoDB" id="7260004at2"/>
<dbReference type="CDD" id="cd06225">
    <property type="entry name" value="HAMP"/>
    <property type="match status" value="1"/>
</dbReference>
<dbReference type="Gene3D" id="1.10.287.950">
    <property type="entry name" value="Methyl-accepting chemotaxis protein"/>
    <property type="match status" value="1"/>
</dbReference>
<dbReference type="SMART" id="SM00283">
    <property type="entry name" value="MA"/>
    <property type="match status" value="1"/>
</dbReference>